<dbReference type="EMBL" id="ML978123">
    <property type="protein sequence ID" value="KAF2102250.1"/>
    <property type="molecule type" value="Genomic_DNA"/>
</dbReference>
<keyword evidence="3" id="KW-1185">Reference proteome</keyword>
<comment type="caution">
    <text evidence="2">The sequence shown here is derived from an EMBL/GenBank/DDBJ whole genome shotgun (WGS) entry which is preliminary data.</text>
</comment>
<protein>
    <submittedName>
        <fullName evidence="2">Uncharacterized protein</fullName>
    </submittedName>
</protein>
<evidence type="ECO:0000313" key="2">
    <source>
        <dbReference type="EMBL" id="KAF2102250.1"/>
    </source>
</evidence>
<sequence>MDDQERQQKLAEFDQTTAAIKREIETKINANLAEWLDAVVQKMREKREGAELDKHRPHASYSASFSIPRPIRNLLKSGSAGMEKTEPSEASTKQLVSQIGSLEQEIGQLKEQLDQARRDAAGKDKENRKLHKIIISNKMSGEGPTDAEIENSFGQLVHSIFQVINRICDEIEVKDDGSIPLPVDMRAWWIMGMVSDFLYDRLFSPEALLFGFDRDTDTLLGVFENFMSNSSKVSYEERVNWRMKTAELSRRYDLDGKCALDMAAAMVHPLHEQLAPFIYPDEVSSRACEASVQVEVCKICEQAYKVALLFRRAKTEFAWMQKTVNVLEGCHIRVYSSEGLKSFAEAKEVNQIRVVFGALAKGYGKSGRLKEGFKVLRRGDVLLGPFPAGLQPMEGGQGDAFGSSFF</sequence>
<keyword evidence="1" id="KW-0175">Coiled coil</keyword>
<dbReference type="AlphaFoldDB" id="A0A9P4M9L5"/>
<dbReference type="OrthoDB" id="4743266at2759"/>
<name>A0A9P4M9L5_9PEZI</name>
<organism evidence="2 3">
    <name type="scientific">Rhizodiscina lignyota</name>
    <dbReference type="NCBI Taxonomy" id="1504668"/>
    <lineage>
        <taxon>Eukaryota</taxon>
        <taxon>Fungi</taxon>
        <taxon>Dikarya</taxon>
        <taxon>Ascomycota</taxon>
        <taxon>Pezizomycotina</taxon>
        <taxon>Dothideomycetes</taxon>
        <taxon>Pleosporomycetidae</taxon>
        <taxon>Aulographales</taxon>
        <taxon>Rhizodiscinaceae</taxon>
        <taxon>Rhizodiscina</taxon>
    </lineage>
</organism>
<feature type="coiled-coil region" evidence="1">
    <location>
        <begin position="92"/>
        <end position="126"/>
    </location>
</feature>
<proteinExistence type="predicted"/>
<evidence type="ECO:0000256" key="1">
    <source>
        <dbReference type="SAM" id="Coils"/>
    </source>
</evidence>
<reference evidence="2" key="1">
    <citation type="journal article" date="2020" name="Stud. Mycol.">
        <title>101 Dothideomycetes genomes: a test case for predicting lifestyles and emergence of pathogens.</title>
        <authorList>
            <person name="Haridas S."/>
            <person name="Albert R."/>
            <person name="Binder M."/>
            <person name="Bloem J."/>
            <person name="Labutti K."/>
            <person name="Salamov A."/>
            <person name="Andreopoulos B."/>
            <person name="Baker S."/>
            <person name="Barry K."/>
            <person name="Bills G."/>
            <person name="Bluhm B."/>
            <person name="Cannon C."/>
            <person name="Castanera R."/>
            <person name="Culley D."/>
            <person name="Daum C."/>
            <person name="Ezra D."/>
            <person name="Gonzalez J."/>
            <person name="Henrissat B."/>
            <person name="Kuo A."/>
            <person name="Liang C."/>
            <person name="Lipzen A."/>
            <person name="Lutzoni F."/>
            <person name="Magnuson J."/>
            <person name="Mondo S."/>
            <person name="Nolan M."/>
            <person name="Ohm R."/>
            <person name="Pangilinan J."/>
            <person name="Park H.-J."/>
            <person name="Ramirez L."/>
            <person name="Alfaro M."/>
            <person name="Sun H."/>
            <person name="Tritt A."/>
            <person name="Yoshinaga Y."/>
            <person name="Zwiers L.-H."/>
            <person name="Turgeon B."/>
            <person name="Goodwin S."/>
            <person name="Spatafora J."/>
            <person name="Crous P."/>
            <person name="Grigoriev I."/>
        </authorList>
    </citation>
    <scope>NUCLEOTIDE SEQUENCE</scope>
    <source>
        <strain evidence="2">CBS 133067</strain>
    </source>
</reference>
<accession>A0A9P4M9L5</accession>
<evidence type="ECO:0000313" key="3">
    <source>
        <dbReference type="Proteomes" id="UP000799772"/>
    </source>
</evidence>
<gene>
    <name evidence="2" type="ORF">NA57DRAFT_73681</name>
</gene>
<dbReference type="Proteomes" id="UP000799772">
    <property type="component" value="Unassembled WGS sequence"/>
</dbReference>